<evidence type="ECO:0000256" key="8">
    <source>
        <dbReference type="SAM" id="Phobius"/>
    </source>
</evidence>
<dbReference type="GO" id="GO:0022857">
    <property type="term" value="F:transmembrane transporter activity"/>
    <property type="evidence" value="ECO:0007669"/>
    <property type="project" value="InterPro"/>
</dbReference>
<feature type="transmembrane region" description="Helical" evidence="8">
    <location>
        <begin position="16"/>
        <end position="37"/>
    </location>
</feature>
<evidence type="ECO:0008006" key="11">
    <source>
        <dbReference type="Google" id="ProtNLM"/>
    </source>
</evidence>
<dbReference type="GO" id="GO:0005886">
    <property type="term" value="C:plasma membrane"/>
    <property type="evidence" value="ECO:0007669"/>
    <property type="project" value="UniProtKB-SubCell"/>
</dbReference>
<evidence type="ECO:0000313" key="10">
    <source>
        <dbReference type="Proteomes" id="UP000470384"/>
    </source>
</evidence>
<dbReference type="Pfam" id="PF02472">
    <property type="entry name" value="ExbD"/>
    <property type="match status" value="1"/>
</dbReference>
<dbReference type="PANTHER" id="PTHR30558:SF3">
    <property type="entry name" value="BIOPOLYMER TRANSPORT PROTEIN EXBD-RELATED"/>
    <property type="match status" value="1"/>
</dbReference>
<comment type="similarity">
    <text evidence="2 7">Belongs to the ExbD/TolR family.</text>
</comment>
<reference evidence="9 10" key="1">
    <citation type="journal article" date="2016" name="Int. J. Syst. Evol. Microbiol.">
        <title>Pyruvatibacter mobilis gen. nov., sp. nov., a marine bacterium from the culture broth of Picochlorum sp. 122.</title>
        <authorList>
            <person name="Wang G."/>
            <person name="Tang M."/>
            <person name="Wu H."/>
            <person name="Dai S."/>
            <person name="Li T."/>
            <person name="Chen C."/>
            <person name="He H."/>
            <person name="Fan J."/>
            <person name="Xiang W."/>
            <person name="Li X."/>
        </authorList>
    </citation>
    <scope>NUCLEOTIDE SEQUENCE [LARGE SCALE GENOMIC DNA]</scope>
    <source>
        <strain evidence="9 10">GYP-11</strain>
    </source>
</reference>
<name>A0A845Q9P8_9HYPH</name>
<comment type="caution">
    <text evidence="9">The sequence shown here is derived from an EMBL/GenBank/DDBJ whole genome shotgun (WGS) entry which is preliminary data.</text>
</comment>
<evidence type="ECO:0000256" key="6">
    <source>
        <dbReference type="ARBA" id="ARBA00023136"/>
    </source>
</evidence>
<evidence type="ECO:0000256" key="1">
    <source>
        <dbReference type="ARBA" id="ARBA00004162"/>
    </source>
</evidence>
<comment type="subcellular location">
    <subcellularLocation>
        <location evidence="1">Cell membrane</location>
        <topology evidence="1">Single-pass membrane protein</topology>
    </subcellularLocation>
    <subcellularLocation>
        <location evidence="7">Cell membrane</location>
        <topology evidence="7">Single-pass type II membrane protein</topology>
    </subcellularLocation>
</comment>
<proteinExistence type="inferred from homology"/>
<sequence length="137" mass="14338">MEPLTQPIGRHGRTRVVLSLTPLIDVVFILLVFFMLVSQFARWQVIDVTPVSAGEGTGSGKPPIVLVMETGGMIVIGGDRVETPASALDLVMARRTEGQSVLIRPAADVAVQPVVDLVETLAAGGITAVSVEAGPQP</sequence>
<evidence type="ECO:0000256" key="5">
    <source>
        <dbReference type="ARBA" id="ARBA00022989"/>
    </source>
</evidence>
<dbReference type="Proteomes" id="UP000470384">
    <property type="component" value="Unassembled WGS sequence"/>
</dbReference>
<keyword evidence="7" id="KW-0813">Transport</keyword>
<dbReference type="GeneID" id="300655252"/>
<evidence type="ECO:0000256" key="2">
    <source>
        <dbReference type="ARBA" id="ARBA00005811"/>
    </source>
</evidence>
<keyword evidence="5 8" id="KW-1133">Transmembrane helix</keyword>
<keyword evidence="7" id="KW-0653">Protein transport</keyword>
<dbReference type="PANTHER" id="PTHR30558">
    <property type="entry name" value="EXBD MEMBRANE COMPONENT OF PMF-DRIVEN MACROMOLECULE IMPORT SYSTEM"/>
    <property type="match status" value="1"/>
</dbReference>
<gene>
    <name evidence="9" type="ORF">GTQ45_06015</name>
</gene>
<keyword evidence="3" id="KW-1003">Cell membrane</keyword>
<dbReference type="RefSeq" id="WP_160587296.1">
    <property type="nucleotide sequence ID" value="NZ_BMHN01000001.1"/>
</dbReference>
<evidence type="ECO:0000313" key="9">
    <source>
        <dbReference type="EMBL" id="NBG95282.1"/>
    </source>
</evidence>
<evidence type="ECO:0000256" key="3">
    <source>
        <dbReference type="ARBA" id="ARBA00022475"/>
    </source>
</evidence>
<accession>A0A845Q9P8</accession>
<evidence type="ECO:0000256" key="4">
    <source>
        <dbReference type="ARBA" id="ARBA00022692"/>
    </source>
</evidence>
<dbReference type="EMBL" id="WXYQ01000005">
    <property type="protein sequence ID" value="NBG95282.1"/>
    <property type="molecule type" value="Genomic_DNA"/>
</dbReference>
<keyword evidence="4 7" id="KW-0812">Transmembrane</keyword>
<keyword evidence="6 8" id="KW-0472">Membrane</keyword>
<organism evidence="9 10">
    <name type="scientific">Pyruvatibacter mobilis</name>
    <dbReference type="NCBI Taxonomy" id="1712261"/>
    <lineage>
        <taxon>Bacteria</taxon>
        <taxon>Pseudomonadati</taxon>
        <taxon>Pseudomonadota</taxon>
        <taxon>Alphaproteobacteria</taxon>
        <taxon>Hyphomicrobiales</taxon>
        <taxon>Parvibaculaceae</taxon>
        <taxon>Pyruvatibacter</taxon>
    </lineage>
</organism>
<dbReference type="InterPro" id="IPR003400">
    <property type="entry name" value="ExbD"/>
</dbReference>
<evidence type="ECO:0000256" key="7">
    <source>
        <dbReference type="RuleBase" id="RU003879"/>
    </source>
</evidence>
<dbReference type="AlphaFoldDB" id="A0A845Q9P8"/>
<keyword evidence="10" id="KW-1185">Reference proteome</keyword>
<protein>
    <recommendedName>
        <fullName evidence="11">Biopolymer transporter ExbD</fullName>
    </recommendedName>
</protein>
<dbReference type="GO" id="GO:0015031">
    <property type="term" value="P:protein transport"/>
    <property type="evidence" value="ECO:0007669"/>
    <property type="project" value="UniProtKB-KW"/>
</dbReference>